<gene>
    <name evidence="2" type="ORF">NCTC13635_07395</name>
</gene>
<accession>A0A447S821</accession>
<dbReference type="AlphaFoldDB" id="A0A447S821"/>
<feature type="compositionally biased region" description="Polar residues" evidence="1">
    <location>
        <begin position="46"/>
        <end position="56"/>
    </location>
</feature>
<dbReference type="Proteomes" id="UP000282433">
    <property type="component" value="Chromosome"/>
</dbReference>
<evidence type="ECO:0000313" key="2">
    <source>
        <dbReference type="EMBL" id="VEB08235.1"/>
    </source>
</evidence>
<evidence type="ECO:0000256" key="1">
    <source>
        <dbReference type="SAM" id="MobiDB-lite"/>
    </source>
</evidence>
<feature type="compositionally biased region" description="Low complexity" evidence="1">
    <location>
        <begin position="26"/>
        <end position="37"/>
    </location>
</feature>
<sequence>MMPIAMELTIARSRLGCCQILWNVASDSSSHSDTPTPQLEIKARSATPSSGTPMVTVSQATTTALATQRHLPSGSARAWDALPFMVTKRLAVRISRRWSITSGMVMQISTTATAAIRW</sequence>
<proteinExistence type="predicted"/>
<evidence type="ECO:0000313" key="3">
    <source>
        <dbReference type="Proteomes" id="UP000282433"/>
    </source>
</evidence>
<reference evidence="2 3" key="1">
    <citation type="submission" date="2018-12" db="EMBL/GenBank/DDBJ databases">
        <authorList>
            <consortium name="Pathogen Informatics"/>
        </authorList>
    </citation>
    <scope>NUCLEOTIDE SEQUENCE [LARGE SCALE GENOMIC DNA]</scope>
    <source>
        <strain evidence="2 3">NCTC13635</strain>
    </source>
</reference>
<dbReference type="EMBL" id="LR134162">
    <property type="protein sequence ID" value="VEB08235.1"/>
    <property type="molecule type" value="Genomic_DNA"/>
</dbReference>
<protein>
    <submittedName>
        <fullName evidence="2">Uncharacterized protein</fullName>
    </submittedName>
</protein>
<feature type="region of interest" description="Disordered" evidence="1">
    <location>
        <begin position="26"/>
        <end position="56"/>
    </location>
</feature>
<organism evidence="2 3">
    <name type="scientific">Klebsiella pneumoniae</name>
    <dbReference type="NCBI Taxonomy" id="573"/>
    <lineage>
        <taxon>Bacteria</taxon>
        <taxon>Pseudomonadati</taxon>
        <taxon>Pseudomonadota</taxon>
        <taxon>Gammaproteobacteria</taxon>
        <taxon>Enterobacterales</taxon>
        <taxon>Enterobacteriaceae</taxon>
        <taxon>Klebsiella/Raoultella group</taxon>
        <taxon>Klebsiella</taxon>
        <taxon>Klebsiella pneumoniae complex</taxon>
    </lineage>
</organism>
<name>A0A447S821_KLEPN</name>